<dbReference type="EC" id="2.1.1.-" evidence="2"/>
<dbReference type="Pfam" id="PF04445">
    <property type="entry name" value="SAM_MT"/>
    <property type="match status" value="1"/>
</dbReference>
<dbReference type="GO" id="GO:0008990">
    <property type="term" value="F:rRNA (guanine-N2-)-methyltransferase activity"/>
    <property type="evidence" value="ECO:0007669"/>
    <property type="project" value="InterPro"/>
</dbReference>
<keyword evidence="2" id="KW-0489">Methyltransferase</keyword>
<dbReference type="CDD" id="cd02440">
    <property type="entry name" value="AdoMet_MTases"/>
    <property type="match status" value="1"/>
</dbReference>
<dbReference type="STRING" id="34060.B0181_07735"/>
<protein>
    <submittedName>
        <fullName evidence="2">Ribosomal RNA small subunit methyltransferase J</fullName>
        <ecNumber evidence="2">2.1.1.-</ecNumber>
    </submittedName>
</protein>
<evidence type="ECO:0000313" key="1">
    <source>
        <dbReference type="EMBL" id="OOR88778.1"/>
    </source>
</evidence>
<dbReference type="OrthoDB" id="3191794at2"/>
<reference evidence="1 3" key="1">
    <citation type="submission" date="2017-02" db="EMBL/GenBank/DDBJ databases">
        <title>Draft genome sequence of Moraxella caviae CCUG 355 type strain.</title>
        <authorList>
            <person name="Engstrom-Jakobsson H."/>
            <person name="Salva-Serra F."/>
            <person name="Thorell K."/>
            <person name="Gonzales-Siles L."/>
            <person name="Karlsson R."/>
            <person name="Boulund F."/>
            <person name="Engstrand L."/>
            <person name="Moore E."/>
        </authorList>
    </citation>
    <scope>NUCLEOTIDE SEQUENCE [LARGE SCALE GENOMIC DNA]</scope>
    <source>
        <strain evidence="1 3">CCUG 355</strain>
    </source>
</reference>
<dbReference type="SUPFAM" id="SSF53335">
    <property type="entry name" value="S-adenosyl-L-methionine-dependent methyltransferases"/>
    <property type="match status" value="1"/>
</dbReference>
<dbReference type="Proteomes" id="UP000255279">
    <property type="component" value="Unassembled WGS sequence"/>
</dbReference>
<keyword evidence="2" id="KW-0808">Transferase</keyword>
<proteinExistence type="predicted"/>
<evidence type="ECO:0000313" key="3">
    <source>
        <dbReference type="Proteomes" id="UP000190435"/>
    </source>
</evidence>
<dbReference type="AlphaFoldDB" id="A0A1S9ZZB8"/>
<dbReference type="EMBL" id="UGQE01000004">
    <property type="protein sequence ID" value="STZ14870.1"/>
    <property type="molecule type" value="Genomic_DNA"/>
</dbReference>
<organism evidence="1 3">
    <name type="scientific">Moraxella caviae</name>
    <dbReference type="NCBI Taxonomy" id="34060"/>
    <lineage>
        <taxon>Bacteria</taxon>
        <taxon>Pseudomonadati</taxon>
        <taxon>Pseudomonadota</taxon>
        <taxon>Gammaproteobacteria</taxon>
        <taxon>Moraxellales</taxon>
        <taxon>Moraxellaceae</taxon>
        <taxon>Moraxella</taxon>
    </lineage>
</organism>
<dbReference type="EMBL" id="MUXU01000046">
    <property type="protein sequence ID" value="OOR88778.1"/>
    <property type="molecule type" value="Genomic_DNA"/>
</dbReference>
<reference evidence="2 4" key="2">
    <citation type="submission" date="2018-06" db="EMBL/GenBank/DDBJ databases">
        <authorList>
            <consortium name="Pathogen Informatics"/>
            <person name="Doyle S."/>
        </authorList>
    </citation>
    <scope>NUCLEOTIDE SEQUENCE [LARGE SCALE GENOMIC DNA]</scope>
    <source>
        <strain evidence="2 4">NCTC10293</strain>
    </source>
</reference>
<accession>A0A1S9ZZB8</accession>
<evidence type="ECO:0000313" key="4">
    <source>
        <dbReference type="Proteomes" id="UP000255279"/>
    </source>
</evidence>
<evidence type="ECO:0000313" key="2">
    <source>
        <dbReference type="EMBL" id="STZ14870.1"/>
    </source>
</evidence>
<dbReference type="InterPro" id="IPR007536">
    <property type="entry name" value="16SrRNA_methylTrfase_J"/>
</dbReference>
<gene>
    <name evidence="2" type="primary">rsmJ</name>
    <name evidence="1" type="ORF">B0181_07735</name>
    <name evidence="2" type="ORF">NCTC10293_02475</name>
</gene>
<sequence length="280" mass="31076">MKVFVIGTKDDTPVFQALQAINDEQGLGLDLSFTELAKMSDKYISYFYQDRISQNDDSQNDDSQTPIIAIIKGAPTLIQMDNHAIIKSHLNWQSLTQRIVSAGRKSELVLQACKLTAQMSVIDGTAGFGHDGLILASSGASVLMVEQNPVMALLLHHEHAKMHANPNWHKLLQRITIRHQNFLCAEFTQTLHKADVVYLDPMFPSESYSAKVGKNMQILHKLAAPPSADDEAQFFKMAQNCLAQGGKIVVKRPLSAPFLAQRTPSQSIANDAIRFDRYDG</sequence>
<dbReference type="InterPro" id="IPR029063">
    <property type="entry name" value="SAM-dependent_MTases_sf"/>
</dbReference>
<name>A0A1S9ZZB8_9GAMM</name>
<dbReference type="PANTHER" id="PTHR36112:SF1">
    <property type="entry name" value="RIBOSOMAL RNA SMALL SUBUNIT METHYLTRANSFERASE J"/>
    <property type="match status" value="1"/>
</dbReference>
<dbReference type="RefSeq" id="WP_078276938.1">
    <property type="nucleotide sequence ID" value="NZ_CAACXO010000084.1"/>
</dbReference>
<dbReference type="PANTHER" id="PTHR36112">
    <property type="entry name" value="RIBOSOMAL RNA SMALL SUBUNIT METHYLTRANSFERASE J"/>
    <property type="match status" value="1"/>
</dbReference>
<dbReference type="Gene3D" id="3.40.50.150">
    <property type="entry name" value="Vaccinia Virus protein VP39"/>
    <property type="match status" value="1"/>
</dbReference>
<dbReference type="Proteomes" id="UP000190435">
    <property type="component" value="Unassembled WGS sequence"/>
</dbReference>
<keyword evidence="3" id="KW-1185">Reference proteome</keyword>